<comment type="caution">
    <text evidence="15">The sequence shown here is derived from an EMBL/GenBank/DDBJ whole genome shotgun (WGS) entry which is preliminary data.</text>
</comment>
<evidence type="ECO:0000256" key="12">
    <source>
        <dbReference type="RuleBase" id="RU368029"/>
    </source>
</evidence>
<proteinExistence type="predicted"/>
<dbReference type="Gene3D" id="3.30.450.40">
    <property type="match status" value="1"/>
</dbReference>
<dbReference type="GO" id="GO:0005524">
    <property type="term" value="F:ATP binding"/>
    <property type="evidence" value="ECO:0007669"/>
    <property type="project" value="UniProtKB-KW"/>
</dbReference>
<comment type="subunit">
    <text evidence="2 12">Interacts with sigma-54.</text>
</comment>
<evidence type="ECO:0000256" key="8">
    <source>
        <dbReference type="ARBA" id="ARBA00023125"/>
    </source>
</evidence>
<dbReference type="PANTHER" id="PTHR32071:SF117">
    <property type="entry name" value="PTS-DEPENDENT DIHYDROXYACETONE KINASE OPERON REGULATORY PROTEIN-RELATED"/>
    <property type="match status" value="1"/>
</dbReference>
<dbReference type="PROSITE" id="PS00675">
    <property type="entry name" value="SIGMA54_INTERACT_1"/>
    <property type="match status" value="1"/>
</dbReference>
<dbReference type="SUPFAM" id="SSF52540">
    <property type="entry name" value="P-loop containing nucleoside triphosphate hydrolases"/>
    <property type="match status" value="1"/>
</dbReference>
<dbReference type="SMART" id="SM00065">
    <property type="entry name" value="GAF"/>
    <property type="match status" value="1"/>
</dbReference>
<dbReference type="SMART" id="SM00382">
    <property type="entry name" value="AAA"/>
    <property type="match status" value="1"/>
</dbReference>
<dbReference type="Pfam" id="PF00158">
    <property type="entry name" value="Sigma54_activat"/>
    <property type="match status" value="1"/>
</dbReference>
<evidence type="ECO:0000259" key="14">
    <source>
        <dbReference type="PROSITE" id="PS50045"/>
    </source>
</evidence>
<comment type="function">
    <text evidence="1 12">Required for activation of most nif operons, which are directly involved in nitrogen fixation.</text>
</comment>
<dbReference type="InterPro" id="IPR002197">
    <property type="entry name" value="HTH_Fis"/>
</dbReference>
<dbReference type="Gene3D" id="1.10.8.60">
    <property type="match status" value="1"/>
</dbReference>
<dbReference type="PROSITE" id="PS00688">
    <property type="entry name" value="SIGMA54_INTERACT_3"/>
    <property type="match status" value="1"/>
</dbReference>
<dbReference type="NCBIfam" id="TIGR01817">
    <property type="entry name" value="nifA"/>
    <property type="match status" value="1"/>
</dbReference>
<keyword evidence="11 12" id="KW-0535">Nitrogen fixation</keyword>
<sequence>MQSQALDNVSKAAFSRREPRAVRTTLRVFPRKNWLDECMTELSPKTMHKRDLGCSGLYRISKVLITSASLEIKLANVINTLPALLPMRRGAIVVVGAEGEPETTATFGVEPPSSGARHIAAKAAIDRIVAKGAPLVVPDTCRSELFQDELQSIVSGTGLVTFIGVPMKADQETLGTLWIDRAKDGAATRTQFEEEVRFLSMVANLAARAVRLDGHESRDSRPIGEEGDRKISAGDKELPEPTRQRPTRIDWIVGESPALRQVVESVKVVAQTNSAVLLRGESGTGKEFFAKAIHELSPRRKKPFVKLNCAALSAGVLESELFGHEKGAFTGAISQRAGRFELADGGTLLLDEIGEISPAFQAKLLRVLQEGELERVGGTKTLKVDVRLICATNKDLETAVAEGEFRADLYYRINVVPLFLPPLRERNGDIPRLAKVFLDRFNRENNRNLEFTPAALEILSRCKFPGNVRELENCVRRTATLARSGTIVPSDFSCQNAQCFSSMLGKTADRPLGTHSLNGLTMSRRLPVESPVGLGYPNSPGDLTVAPNLTNRELLISAMEKAGWVQAKAARILGLTPRQVGYALRRHGIQVKKI</sequence>
<dbReference type="SUPFAM" id="SSF55781">
    <property type="entry name" value="GAF domain-like"/>
    <property type="match status" value="1"/>
</dbReference>
<dbReference type="Gene3D" id="3.40.50.300">
    <property type="entry name" value="P-loop containing nucleotide triphosphate hydrolases"/>
    <property type="match status" value="1"/>
</dbReference>
<dbReference type="EMBL" id="WISZ01000225">
    <property type="protein sequence ID" value="MQX12491.1"/>
    <property type="molecule type" value="Genomic_DNA"/>
</dbReference>
<dbReference type="InterPro" id="IPR010113">
    <property type="entry name" value="Nif-specific_regulatory_prot"/>
</dbReference>
<dbReference type="Gene3D" id="1.10.10.60">
    <property type="entry name" value="Homeodomain-like"/>
    <property type="match status" value="1"/>
</dbReference>
<evidence type="ECO:0000256" key="13">
    <source>
        <dbReference type="SAM" id="MobiDB-lite"/>
    </source>
</evidence>
<dbReference type="InterPro" id="IPR029016">
    <property type="entry name" value="GAF-like_dom_sf"/>
</dbReference>
<dbReference type="Pfam" id="PF02954">
    <property type="entry name" value="HTH_8"/>
    <property type="match status" value="1"/>
</dbReference>
<dbReference type="Proteomes" id="UP000466694">
    <property type="component" value="Unassembled WGS sequence"/>
</dbReference>
<reference evidence="15 16" key="1">
    <citation type="journal article" date="2013" name="Genome Biol.">
        <title>Comparative genomics of the core and accessory genomes of 48 Sinorhizobium strains comprising five genospecies.</title>
        <authorList>
            <person name="Sugawara M."/>
            <person name="Epstein B."/>
            <person name="Badgley B.D."/>
            <person name="Unno T."/>
            <person name="Xu L."/>
            <person name="Reese J."/>
            <person name="Gyaneshwar P."/>
            <person name="Denny R."/>
            <person name="Mudge J."/>
            <person name="Bharti A.K."/>
            <person name="Farmer A.D."/>
            <person name="May G.D."/>
            <person name="Woodward J.E."/>
            <person name="Medigue C."/>
            <person name="Vallenet D."/>
            <person name="Lajus A."/>
            <person name="Rouy Z."/>
            <person name="Martinez-Vaz B."/>
            <person name="Tiffin P."/>
            <person name="Young N.D."/>
            <person name="Sadowsky M.J."/>
        </authorList>
    </citation>
    <scope>NUCLEOTIDE SEQUENCE [LARGE SCALE GENOMIC DNA]</scope>
    <source>
        <strain evidence="15 16">USDA205</strain>
    </source>
</reference>
<dbReference type="FunFam" id="3.40.50.300:FF:000006">
    <property type="entry name" value="DNA-binding transcriptional regulator NtrC"/>
    <property type="match status" value="1"/>
</dbReference>
<dbReference type="PANTHER" id="PTHR32071">
    <property type="entry name" value="TRANSCRIPTIONAL REGULATORY PROTEIN"/>
    <property type="match status" value="1"/>
</dbReference>
<dbReference type="GO" id="GO:0009399">
    <property type="term" value="P:nitrogen fixation"/>
    <property type="evidence" value="ECO:0007669"/>
    <property type="project" value="UniProtKB-UniRule"/>
</dbReference>
<dbReference type="InterPro" id="IPR025662">
    <property type="entry name" value="Sigma_54_int_dom_ATP-bd_1"/>
</dbReference>
<evidence type="ECO:0000256" key="7">
    <source>
        <dbReference type="ARBA" id="ARBA00023015"/>
    </source>
</evidence>
<evidence type="ECO:0000256" key="5">
    <source>
        <dbReference type="ARBA" id="ARBA00022840"/>
    </source>
</evidence>
<keyword evidence="7 12" id="KW-0805">Transcription regulation</keyword>
<dbReference type="PROSITE" id="PS50045">
    <property type="entry name" value="SIGMA54_INTERACT_4"/>
    <property type="match status" value="1"/>
</dbReference>
<dbReference type="SMR" id="A0A844AJ99"/>
<evidence type="ECO:0000256" key="2">
    <source>
        <dbReference type="ARBA" id="ARBA00011135"/>
    </source>
</evidence>
<feature type="compositionally biased region" description="Basic and acidic residues" evidence="13">
    <location>
        <begin position="213"/>
        <end position="243"/>
    </location>
</feature>
<dbReference type="InterPro" id="IPR003018">
    <property type="entry name" value="GAF"/>
</dbReference>
<dbReference type="GO" id="GO:0003700">
    <property type="term" value="F:DNA-binding transcription factor activity"/>
    <property type="evidence" value="ECO:0007669"/>
    <property type="project" value="UniProtKB-UniRule"/>
</dbReference>
<dbReference type="GO" id="GO:0000160">
    <property type="term" value="P:phosphorelay signal transduction system"/>
    <property type="evidence" value="ECO:0007669"/>
    <property type="project" value="UniProtKB-UniRule"/>
</dbReference>
<evidence type="ECO:0000256" key="11">
    <source>
        <dbReference type="ARBA" id="ARBA00023231"/>
    </source>
</evidence>
<keyword evidence="9 12" id="KW-0010">Activator</keyword>
<organism evidence="15 16">
    <name type="scientific">Rhizobium fredii</name>
    <name type="common">Sinorhizobium fredii</name>
    <dbReference type="NCBI Taxonomy" id="380"/>
    <lineage>
        <taxon>Bacteria</taxon>
        <taxon>Pseudomonadati</taxon>
        <taxon>Pseudomonadota</taxon>
        <taxon>Alphaproteobacteria</taxon>
        <taxon>Hyphomicrobiales</taxon>
        <taxon>Rhizobiaceae</taxon>
        <taxon>Sinorhizobium/Ensifer group</taxon>
        <taxon>Sinorhizobium</taxon>
    </lineage>
</organism>
<evidence type="ECO:0000313" key="15">
    <source>
        <dbReference type="EMBL" id="MQX12491.1"/>
    </source>
</evidence>
<dbReference type="GO" id="GO:0043565">
    <property type="term" value="F:sequence-specific DNA binding"/>
    <property type="evidence" value="ECO:0007669"/>
    <property type="project" value="InterPro"/>
</dbReference>
<dbReference type="CDD" id="cd00009">
    <property type="entry name" value="AAA"/>
    <property type="match status" value="1"/>
</dbReference>
<keyword evidence="10 12" id="KW-0804">Transcription</keyword>
<feature type="domain" description="Sigma-54 factor interaction" evidence="14">
    <location>
        <begin position="252"/>
        <end position="480"/>
    </location>
</feature>
<dbReference type="InterPro" id="IPR025944">
    <property type="entry name" value="Sigma_54_int_dom_CS"/>
</dbReference>
<accession>A0A844AJ99</accession>
<keyword evidence="4" id="KW-0547">Nucleotide-binding</keyword>
<evidence type="ECO:0000256" key="3">
    <source>
        <dbReference type="ARBA" id="ARBA00015308"/>
    </source>
</evidence>
<keyword evidence="6 12" id="KW-0902">Two-component regulatory system</keyword>
<keyword evidence="5" id="KW-0067">ATP-binding</keyword>
<dbReference type="InterPro" id="IPR002078">
    <property type="entry name" value="Sigma_54_int"/>
</dbReference>
<evidence type="ECO:0000256" key="10">
    <source>
        <dbReference type="ARBA" id="ARBA00023163"/>
    </source>
</evidence>
<dbReference type="InterPro" id="IPR058031">
    <property type="entry name" value="AAA_lid_NorR"/>
</dbReference>
<evidence type="ECO:0000256" key="4">
    <source>
        <dbReference type="ARBA" id="ARBA00022741"/>
    </source>
</evidence>
<dbReference type="AlphaFoldDB" id="A0A844AJ99"/>
<evidence type="ECO:0000313" key="16">
    <source>
        <dbReference type="Proteomes" id="UP000466694"/>
    </source>
</evidence>
<evidence type="ECO:0000256" key="1">
    <source>
        <dbReference type="ARBA" id="ARBA00002167"/>
    </source>
</evidence>
<dbReference type="InterPro" id="IPR027417">
    <property type="entry name" value="P-loop_NTPase"/>
</dbReference>
<gene>
    <name evidence="15" type="primary">nifA</name>
    <name evidence="15" type="ORF">GHK48_30790</name>
</gene>
<evidence type="ECO:0000256" key="9">
    <source>
        <dbReference type="ARBA" id="ARBA00023159"/>
    </source>
</evidence>
<dbReference type="InterPro" id="IPR003593">
    <property type="entry name" value="AAA+_ATPase"/>
</dbReference>
<dbReference type="InterPro" id="IPR025943">
    <property type="entry name" value="Sigma_54_int_dom_ATP-bd_2"/>
</dbReference>
<name>A0A844AJ99_RHIFR</name>
<dbReference type="PRINTS" id="PR01590">
    <property type="entry name" value="HTHFIS"/>
</dbReference>
<protein>
    <recommendedName>
        <fullName evidence="3 12">Nif-specific regulatory protein</fullName>
    </recommendedName>
</protein>
<dbReference type="PROSITE" id="PS00676">
    <property type="entry name" value="SIGMA54_INTERACT_2"/>
    <property type="match status" value="1"/>
</dbReference>
<dbReference type="Pfam" id="PF01590">
    <property type="entry name" value="GAF"/>
    <property type="match status" value="1"/>
</dbReference>
<evidence type="ECO:0000256" key="6">
    <source>
        <dbReference type="ARBA" id="ARBA00023012"/>
    </source>
</evidence>
<keyword evidence="8 12" id="KW-0238">DNA-binding</keyword>
<dbReference type="Pfam" id="PF25601">
    <property type="entry name" value="AAA_lid_14"/>
    <property type="match status" value="1"/>
</dbReference>
<feature type="region of interest" description="Disordered" evidence="13">
    <location>
        <begin position="213"/>
        <end position="244"/>
    </location>
</feature>